<dbReference type="SUPFAM" id="SSF69349">
    <property type="entry name" value="Phage fibre proteins"/>
    <property type="match status" value="1"/>
</dbReference>
<dbReference type="RefSeq" id="WP_168061994.1">
    <property type="nucleotide sequence ID" value="NZ_VTOW01000003.1"/>
</dbReference>
<dbReference type="InterPro" id="IPR037026">
    <property type="entry name" value="Vgr_OB-fold_dom_sf"/>
</dbReference>
<dbReference type="AlphaFoldDB" id="A0A7X6IC34"/>
<dbReference type="Pfam" id="PF05954">
    <property type="entry name" value="Phage_GPD"/>
    <property type="match status" value="1"/>
</dbReference>
<organism evidence="6 7">
    <name type="scientific">Candidatus Manganitrophus noduliformans</name>
    <dbReference type="NCBI Taxonomy" id="2606439"/>
    <lineage>
        <taxon>Bacteria</taxon>
        <taxon>Pseudomonadati</taxon>
        <taxon>Nitrospirota</taxon>
        <taxon>Nitrospiria</taxon>
        <taxon>Candidatus Troglogloeales</taxon>
        <taxon>Candidatus Manganitrophaceae</taxon>
        <taxon>Candidatus Manganitrophus</taxon>
    </lineage>
</organism>
<dbReference type="SUPFAM" id="SSF69279">
    <property type="entry name" value="Phage tail proteins"/>
    <property type="match status" value="2"/>
</dbReference>
<evidence type="ECO:0000313" key="6">
    <source>
        <dbReference type="EMBL" id="NKE72401.1"/>
    </source>
</evidence>
<dbReference type="NCBIfam" id="TIGR03361">
    <property type="entry name" value="VI_Rhs_Vgr"/>
    <property type="match status" value="1"/>
</dbReference>
<dbReference type="Gene3D" id="2.30.110.50">
    <property type="match status" value="1"/>
</dbReference>
<name>A0A7X6IC34_9BACT</name>
<sequence>MAIIRAKNETDYALKIDGQAADLLKVVRFSGTEAVSELFHFSVDLASKNQGIDFSAVLGKPATLTLRGPGGKRVVHGLVHSFEQTGNIAAWACYRAGIVPTVWPLSRLADCRIFQNLSIPDIIKKVLTDRGISSDQFRFSLKKSYKPRDYCVQYRESDLSFITRLAEQYGLFYFFEHTAEKDVMVIGDDSVAHVPVEGKKALLYSTGGSPEEESVTEFRLNQGIRSGAVSLRDYDFKKPGLNLEQKAKAEGDGKLEVYDYPGEYVAPDEGKDLAKVRLEAFQATRQVGSGQSDCRRFVPGYLFALNRHPRSSFNQDYLLVRLSQTGSQPQVLGADTGGGGGELAYQNDFECIPSGIPYRPPLTTPRPSIQSVQTAVVVGPAGEEIYTDAHGRVKVQFHWDRQGKKDEKSSCWLRVAQIWAGPGWGSMFIPRIGQEVVVSFLEGDPDQPIIIGAVYNGMNVPPYALPGEKTKSAIKTNSSPGGEGSNEIRFEDAKGSEEIYLHGQKDWTIGIENDKNQKIGHDETLEVGNDRSKKVIKNETEDVGENKSITVGKDHNESIGKNAGVSVGENASLSVGKDHTIDVGKNQSVTIGENQTLSVGKNLSETIGEGANVSIGKDLSASVGKNLNLDVGESASVKTGKKGTVDIGDALSVDVAKKLDIHAGDAIKIVSDKEIVLTAGSASITLKKNGDITIKGNKINIKGDGDIVIKGSKVQQN</sequence>
<dbReference type="NCBIfam" id="TIGR01646">
    <property type="entry name" value="vgr_GE"/>
    <property type="match status" value="1"/>
</dbReference>
<feature type="domain" description="Gp5/Type VI secretion system Vgr protein OB-fold" evidence="4">
    <location>
        <begin position="387"/>
        <end position="455"/>
    </location>
</feature>
<reference evidence="6 7" key="1">
    <citation type="journal article" date="2020" name="Nature">
        <title>Bacterial chemolithoautotrophy via manganese oxidation.</title>
        <authorList>
            <person name="Yu H."/>
            <person name="Leadbetter J.R."/>
        </authorList>
    </citation>
    <scope>NUCLEOTIDE SEQUENCE [LARGE SCALE GENOMIC DNA]</scope>
    <source>
        <strain evidence="6 7">Mn-1</strain>
    </source>
</reference>
<dbReference type="PANTHER" id="PTHR32305">
    <property type="match status" value="1"/>
</dbReference>
<dbReference type="InterPro" id="IPR017847">
    <property type="entry name" value="T6SS_RhsGE_Vgr_subset"/>
</dbReference>
<dbReference type="SUPFAM" id="SSF69255">
    <property type="entry name" value="gp5 N-terminal domain-like"/>
    <property type="match status" value="1"/>
</dbReference>
<comment type="caution">
    <text evidence="6">The sequence shown here is derived from an EMBL/GenBank/DDBJ whole genome shotgun (WGS) entry which is preliminary data.</text>
</comment>
<dbReference type="EMBL" id="VTOW01000003">
    <property type="protein sequence ID" value="NKE72401.1"/>
    <property type="molecule type" value="Genomic_DNA"/>
</dbReference>
<evidence type="ECO:0000259" key="4">
    <source>
        <dbReference type="Pfam" id="PF04717"/>
    </source>
</evidence>
<dbReference type="GO" id="GO:0005576">
    <property type="term" value="C:extracellular region"/>
    <property type="evidence" value="ECO:0007669"/>
    <property type="project" value="UniProtKB-SubCell"/>
</dbReference>
<dbReference type="Pfam" id="PF04717">
    <property type="entry name" value="Phage_base_V"/>
    <property type="match status" value="1"/>
</dbReference>
<dbReference type="Proteomes" id="UP000534783">
    <property type="component" value="Unassembled WGS sequence"/>
</dbReference>
<dbReference type="Gene3D" id="2.40.50.230">
    <property type="entry name" value="Gp5 N-terminal domain"/>
    <property type="match status" value="1"/>
</dbReference>
<comment type="similarity">
    <text evidence="2">Belongs to the VgrG protein family.</text>
</comment>
<protein>
    <submittedName>
        <fullName evidence="6">Type VI secretion system tip protein VgrG</fullName>
    </submittedName>
</protein>
<evidence type="ECO:0000256" key="2">
    <source>
        <dbReference type="ARBA" id="ARBA00005558"/>
    </source>
</evidence>
<evidence type="ECO:0000256" key="1">
    <source>
        <dbReference type="ARBA" id="ARBA00004613"/>
    </source>
</evidence>
<dbReference type="PANTHER" id="PTHR32305:SF15">
    <property type="entry name" value="PROTEIN RHSA-RELATED"/>
    <property type="match status" value="1"/>
</dbReference>
<evidence type="ECO:0000259" key="5">
    <source>
        <dbReference type="Pfam" id="PF22178"/>
    </source>
</evidence>
<dbReference type="Pfam" id="PF22178">
    <property type="entry name" value="Gp5_trimer_C"/>
    <property type="match status" value="1"/>
</dbReference>
<comment type="subcellular location">
    <subcellularLocation>
        <location evidence="1">Secreted</location>
    </subcellularLocation>
</comment>
<dbReference type="InterPro" id="IPR006533">
    <property type="entry name" value="T6SS_Vgr_RhsGE"/>
</dbReference>
<accession>A0A7X6IC34</accession>
<gene>
    <name evidence="6" type="primary">tssI</name>
    <name evidence="6" type="ORF">MNODULE_16745</name>
</gene>
<evidence type="ECO:0000256" key="3">
    <source>
        <dbReference type="ARBA" id="ARBA00022525"/>
    </source>
</evidence>
<keyword evidence="3" id="KW-0964">Secreted</keyword>
<evidence type="ECO:0000313" key="7">
    <source>
        <dbReference type="Proteomes" id="UP000534783"/>
    </source>
</evidence>
<keyword evidence="7" id="KW-1185">Reference proteome</keyword>
<dbReference type="InterPro" id="IPR054030">
    <property type="entry name" value="Gp5_Vgr_C"/>
</dbReference>
<dbReference type="Gene3D" id="3.55.50.10">
    <property type="entry name" value="Baseplate protein-like domains"/>
    <property type="match status" value="1"/>
</dbReference>
<dbReference type="InterPro" id="IPR050708">
    <property type="entry name" value="T6SS_VgrG/RHS"/>
</dbReference>
<dbReference type="InterPro" id="IPR006531">
    <property type="entry name" value="Gp5/Vgr_OB"/>
</dbReference>
<proteinExistence type="inferred from homology"/>
<dbReference type="Gene3D" id="4.10.220.110">
    <property type="match status" value="1"/>
</dbReference>
<feature type="domain" description="Gp5/Type VI secretion system Vgr C-terminal trimerisation" evidence="5">
    <location>
        <begin position="472"/>
        <end position="583"/>
    </location>
</feature>